<proteinExistence type="predicted"/>
<keyword evidence="2" id="KW-1185">Reference proteome</keyword>
<dbReference type="OrthoDB" id="7255680at2759"/>
<evidence type="ECO:0000313" key="1">
    <source>
        <dbReference type="EMBL" id="CAB3227328.1"/>
    </source>
</evidence>
<dbReference type="EMBL" id="CADEBC010000235">
    <property type="protein sequence ID" value="CAB3227328.1"/>
    <property type="molecule type" value="Genomic_DNA"/>
</dbReference>
<organism evidence="1 2">
    <name type="scientific">Arctia plantaginis</name>
    <name type="common">Wood tiger moth</name>
    <name type="synonym">Phalaena plantaginis</name>
    <dbReference type="NCBI Taxonomy" id="874455"/>
    <lineage>
        <taxon>Eukaryota</taxon>
        <taxon>Metazoa</taxon>
        <taxon>Ecdysozoa</taxon>
        <taxon>Arthropoda</taxon>
        <taxon>Hexapoda</taxon>
        <taxon>Insecta</taxon>
        <taxon>Pterygota</taxon>
        <taxon>Neoptera</taxon>
        <taxon>Endopterygota</taxon>
        <taxon>Lepidoptera</taxon>
        <taxon>Glossata</taxon>
        <taxon>Ditrysia</taxon>
        <taxon>Noctuoidea</taxon>
        <taxon>Erebidae</taxon>
        <taxon>Arctiinae</taxon>
        <taxon>Arctia</taxon>
    </lineage>
</organism>
<protein>
    <submittedName>
        <fullName evidence="1">Uncharacterized protein</fullName>
    </submittedName>
</protein>
<sequence length="135" mass="15587">MAVEYHQLSAIHKEYPAISRHQVAACIIPQTIKTVTLSKILDVFMVPYLLTSEQINQKNTELKKKSKQTRAIESSTYLNNSYNSKVLAEDKRRSLCEKYGIMTGEELTSVWESASSEAKQWLMKNYEFHHAMVEE</sequence>
<dbReference type="AlphaFoldDB" id="A0A8S0Z315"/>
<reference evidence="1 2" key="1">
    <citation type="submission" date="2020-04" db="EMBL/GenBank/DDBJ databases">
        <authorList>
            <person name="Wallbank WR R."/>
            <person name="Pardo Diaz C."/>
            <person name="Kozak K."/>
            <person name="Martin S."/>
            <person name="Jiggins C."/>
            <person name="Moest M."/>
            <person name="Warren A I."/>
            <person name="Byers J.R.P. K."/>
            <person name="Montejo-Kovacevich G."/>
            <person name="Yen C E."/>
        </authorList>
    </citation>
    <scope>NUCLEOTIDE SEQUENCE [LARGE SCALE GENOMIC DNA]</scope>
</reference>
<dbReference type="InterPro" id="IPR009522">
    <property type="entry name" value="Capsid_Phlebovir/Tenuivir"/>
</dbReference>
<comment type="caution">
    <text evidence="1">The sequence shown here is derived from an EMBL/GenBank/DDBJ whole genome shotgun (WGS) entry which is preliminary data.</text>
</comment>
<name>A0A8S0Z315_ARCPL</name>
<dbReference type="GO" id="GO:0003723">
    <property type="term" value="F:RNA binding"/>
    <property type="evidence" value="ECO:0007669"/>
    <property type="project" value="InterPro"/>
</dbReference>
<gene>
    <name evidence="1" type="ORF">APLA_LOCUS3283</name>
</gene>
<dbReference type="Proteomes" id="UP000494106">
    <property type="component" value="Unassembled WGS sequence"/>
</dbReference>
<accession>A0A8S0Z315</accession>
<dbReference type="Pfam" id="PF05733">
    <property type="entry name" value="Tenui_N"/>
    <property type="match status" value="1"/>
</dbReference>
<evidence type="ECO:0000313" key="2">
    <source>
        <dbReference type="Proteomes" id="UP000494106"/>
    </source>
</evidence>